<feature type="compositionally biased region" description="Low complexity" evidence="1">
    <location>
        <begin position="187"/>
        <end position="210"/>
    </location>
</feature>
<feature type="compositionally biased region" description="Basic and acidic residues" evidence="1">
    <location>
        <begin position="211"/>
        <end position="220"/>
    </location>
</feature>
<evidence type="ECO:0000256" key="1">
    <source>
        <dbReference type="SAM" id="MobiDB-lite"/>
    </source>
</evidence>
<feature type="region of interest" description="Disordered" evidence="1">
    <location>
        <begin position="170"/>
        <end position="235"/>
    </location>
</feature>
<gene>
    <name evidence="2" type="ORF">FRY98_24410</name>
</gene>
<evidence type="ECO:0000313" key="2">
    <source>
        <dbReference type="EMBL" id="TYA10916.1"/>
    </source>
</evidence>
<keyword evidence="2" id="KW-0176">Collagen</keyword>
<dbReference type="InterPro" id="IPR008160">
    <property type="entry name" value="Collagen"/>
</dbReference>
<sequence>MTIEADTLIYIGPTIEGSGLFENEVMLGTIPSRVKGLMHIEQVERLIIPIDQLVEKKKRIQTPGTLEYEDYQYLSKQTKTEEMKNVEPKSYLGQFLYTLDNEGNPVVVSPANPLPFSGVGGEGGGGSAIAFLSGTADPAAATGKDGDVYLNTTSGDLFQKASGAWAKKANLKGPAGATGPKGDKGDTGATGPAGATGPKGDTGATGATGAKGDKGDKGDPGETAPTGTAAQLQAGTDTVARTWSAKAISDEIKRQIAAIPST</sequence>
<keyword evidence="3" id="KW-1185">Reference proteome</keyword>
<comment type="caution">
    <text evidence="2">The sequence shown here is derived from an EMBL/GenBank/DDBJ whole genome shotgun (WGS) entry which is preliminary data.</text>
</comment>
<evidence type="ECO:0000313" key="3">
    <source>
        <dbReference type="Proteomes" id="UP000325218"/>
    </source>
</evidence>
<dbReference type="RefSeq" id="WP_148457040.1">
    <property type="nucleotide sequence ID" value="NZ_VSDO01000005.1"/>
</dbReference>
<protein>
    <submittedName>
        <fullName evidence="2">Collagen-like protein</fullName>
    </submittedName>
</protein>
<organism evidence="2 3">
    <name type="scientific">Paenibacillus faecis</name>
    <dbReference type="NCBI Taxonomy" id="862114"/>
    <lineage>
        <taxon>Bacteria</taxon>
        <taxon>Bacillati</taxon>
        <taxon>Bacillota</taxon>
        <taxon>Bacilli</taxon>
        <taxon>Bacillales</taxon>
        <taxon>Paenibacillaceae</taxon>
        <taxon>Paenibacillus</taxon>
    </lineage>
</organism>
<accession>A0A5D0CLT9</accession>
<dbReference type="Pfam" id="PF01391">
    <property type="entry name" value="Collagen"/>
    <property type="match status" value="1"/>
</dbReference>
<reference evidence="2 3" key="1">
    <citation type="submission" date="2019-08" db="EMBL/GenBank/DDBJ databases">
        <title>Genome sequencing of Paenibacillus faecis DSM 23593(T).</title>
        <authorList>
            <person name="Kook J.-K."/>
            <person name="Park S.-N."/>
            <person name="Lim Y.K."/>
        </authorList>
    </citation>
    <scope>NUCLEOTIDE SEQUENCE [LARGE SCALE GENOMIC DNA]</scope>
    <source>
        <strain evidence="2 3">DSM 23593</strain>
    </source>
</reference>
<dbReference type="OrthoDB" id="2739959at2"/>
<dbReference type="EMBL" id="VSDO01000005">
    <property type="protein sequence ID" value="TYA10916.1"/>
    <property type="molecule type" value="Genomic_DNA"/>
</dbReference>
<name>A0A5D0CLT9_9BACL</name>
<dbReference type="AlphaFoldDB" id="A0A5D0CLT9"/>
<feature type="compositionally biased region" description="Polar residues" evidence="1">
    <location>
        <begin position="225"/>
        <end position="235"/>
    </location>
</feature>
<proteinExistence type="predicted"/>
<dbReference type="Proteomes" id="UP000325218">
    <property type="component" value="Unassembled WGS sequence"/>
</dbReference>